<dbReference type="SMART" id="SM00823">
    <property type="entry name" value="PKS_PP"/>
    <property type="match status" value="1"/>
</dbReference>
<dbReference type="Pfam" id="PF00550">
    <property type="entry name" value="PP-binding"/>
    <property type="match status" value="1"/>
</dbReference>
<dbReference type="InterPro" id="IPR010071">
    <property type="entry name" value="AA_adenyl_dom"/>
</dbReference>
<dbReference type="Proteomes" id="UP000738359">
    <property type="component" value="Unassembled WGS sequence"/>
</dbReference>
<dbReference type="InterPro" id="IPR000873">
    <property type="entry name" value="AMP-dep_synth/lig_dom"/>
</dbReference>
<dbReference type="GO" id="GO:0072330">
    <property type="term" value="P:monocarboxylic acid biosynthetic process"/>
    <property type="evidence" value="ECO:0007669"/>
    <property type="project" value="UniProtKB-ARBA"/>
</dbReference>
<dbReference type="InterPro" id="IPR001242">
    <property type="entry name" value="Condensation_dom"/>
</dbReference>
<dbReference type="InterPro" id="IPR020802">
    <property type="entry name" value="TesA-like"/>
</dbReference>
<dbReference type="NCBIfam" id="TIGR01733">
    <property type="entry name" value="AA-adenyl-dom"/>
    <property type="match status" value="1"/>
</dbReference>
<dbReference type="Gene3D" id="3.30.300.30">
    <property type="match status" value="1"/>
</dbReference>
<evidence type="ECO:0000259" key="5">
    <source>
        <dbReference type="PROSITE" id="PS50075"/>
    </source>
</evidence>
<dbReference type="Pfam" id="PF00668">
    <property type="entry name" value="Condensation"/>
    <property type="match status" value="1"/>
</dbReference>
<dbReference type="Gene3D" id="3.30.559.30">
    <property type="entry name" value="Nonribosomal peptide synthetase, condensation domain"/>
    <property type="match status" value="1"/>
</dbReference>
<evidence type="ECO:0000313" key="6">
    <source>
        <dbReference type="EMBL" id="KAF9948470.1"/>
    </source>
</evidence>
<dbReference type="Pfam" id="PF13193">
    <property type="entry name" value="AMP-binding_C"/>
    <property type="match status" value="1"/>
</dbReference>
<dbReference type="PROSITE" id="PS50075">
    <property type="entry name" value="CARRIER"/>
    <property type="match status" value="1"/>
</dbReference>
<reference evidence="6" key="1">
    <citation type="journal article" date="2020" name="Fungal Divers.">
        <title>Resolving the Mortierellaceae phylogeny through synthesis of multi-gene phylogenetics and phylogenomics.</title>
        <authorList>
            <person name="Vandepol N."/>
            <person name="Liber J."/>
            <person name="Desiro A."/>
            <person name="Na H."/>
            <person name="Kennedy M."/>
            <person name="Barry K."/>
            <person name="Grigoriev I.V."/>
            <person name="Miller A.N."/>
            <person name="O'Donnell K."/>
            <person name="Stajich J.E."/>
            <person name="Bonito G."/>
        </authorList>
    </citation>
    <scope>NUCLEOTIDE SEQUENCE</scope>
    <source>
        <strain evidence="6">CK1249</strain>
    </source>
</reference>
<feature type="domain" description="Carrier" evidence="5">
    <location>
        <begin position="1014"/>
        <end position="1089"/>
    </location>
</feature>
<dbReference type="Gene3D" id="3.40.50.980">
    <property type="match status" value="2"/>
</dbReference>
<dbReference type="InterPro" id="IPR025110">
    <property type="entry name" value="AMP-bd_C"/>
</dbReference>
<keyword evidence="2" id="KW-0597">Phosphoprotein</keyword>
<keyword evidence="3" id="KW-0436">Ligase</keyword>
<evidence type="ECO:0000256" key="2">
    <source>
        <dbReference type="ARBA" id="ARBA00022553"/>
    </source>
</evidence>
<dbReference type="FunFam" id="3.40.50.12780:FF:000012">
    <property type="entry name" value="Non-ribosomal peptide synthetase"/>
    <property type="match status" value="1"/>
</dbReference>
<dbReference type="InterPro" id="IPR029058">
    <property type="entry name" value="AB_hydrolase_fold"/>
</dbReference>
<dbReference type="SMART" id="SM00824">
    <property type="entry name" value="PKS_TE"/>
    <property type="match status" value="1"/>
</dbReference>
<dbReference type="PANTHER" id="PTHR45527">
    <property type="entry name" value="NONRIBOSOMAL PEPTIDE SYNTHETASE"/>
    <property type="match status" value="1"/>
</dbReference>
<sequence length="1346" mass="147534">LHRLGHSVSVRALFDSPTLSALAQSIGQHHAIVVPPNYITPGVTRITPEMLPLIDLSQMDIDQIAERVPGGVSNIQDIYALSPLQDGILFHHLMQKHDILRTSFMWEGLSAPAQVVWRTAPLSITELDLDPAQGSAVQQLQERFDPRNNRIDLSQAPLLRLAVAQELDGRWILMELLHHTIGDHSTLETTEIELKEIQEGRGADLLVPHPYRNLIAQARLGVSQEAHEKFFKEMLEDFDTPSLPFGVTDIFGDGSQVTECHQMLPQSLNDRLRSQAKRLGVSVASMCHVAWAQVIAQTSGQQRVVFGTVLFGRMQAETSSDQAMGLYINTLPFRVDVNNASVEEGVQQAQSLLAKLLEHEHASLTLAQSCSGIPAGSPLFSSLLNYRHNSAELLEEASNNPEMDILNSQERTNYPLGLSVEDFGTSLGLTAQAVLPLDPSRICGYMQEALDNLASALEFNPKLTVAQLNTVPAEERNLLLQAFNDTAEEHPSSLCLHRMFEHQAERTPAAMAVVHDDQSLTYSELNVRANRLAHHLIQLGVQVETLVAICVKRSPEMLIAILAVLKAGGAYVPLDPLYASDRLKDIVSDAAPSVLIADDHGRKALGDSFAATLTVVDPSTASAGDCSDPSVGGLTSNSLAYVIYTSGTTGTPKGVMVEHQGVVNLVSSRQKQLLIEPTSRMTLFFSVSFDPSLLEIFGTLGFGGALHVLGDHIRQDRHLLWKYLEHHRITHAILTPAVLQEFDDSSSLNDMQTLLIGGEALSVGLARKARKIVSNGAVINEYGPTEASIAALSWRYAEHVLHEHTPIGRPFSNRRVYLLDADGTPVPLGAIGEIYLGGLGVARGYLNRPDLTAERFVADPFSEVPGARMYKTGDLGKFLSDGNVVCLGRNDHQVKIRGFRVELGEIEAKLAEYELVSEVVVVTSDSDADRQLVAYVVANQEHQRTPEVDAADFSSLAQFAATLRSYLSARLPEYMVPAAFVRLDALPLTPNGKLDRRALPAPLSHAFATEVYEEPRGAIENILASIWAELLNIDRVGRNDGFFVMGGYSLLAVRMISRVRAMLGLDLSLRTLFEAPTIAELAPRLLAAGVTHDESYDVLLPIKPQGSRPPLFCVHPVTGLSWCFTGLSAHLDSDQPLYGLQARGLIDNGKMASTLDEMVLDYVDQIRRIQPHGPYHLLGYSFGGLVAHTMAAYLEKQGEQVALVALMDTPADYQTMASEDKDEKHQEPALVQALSKNRDLYSPDMINPVLRKALQTVGTNNNKLGSLQTPRVTSGDLLIFRAMVMGNEGRAILDPNAWKPYVQGSIEICDIECAHDFMDSPEATVVVSRVLNQKLRQSHCCLQREE</sequence>
<dbReference type="InterPro" id="IPR045851">
    <property type="entry name" value="AMP-bd_C_sf"/>
</dbReference>
<comment type="caution">
    <text evidence="6">The sequence shown here is derived from an EMBL/GenBank/DDBJ whole genome shotgun (WGS) entry which is preliminary data.</text>
</comment>
<evidence type="ECO:0000256" key="3">
    <source>
        <dbReference type="ARBA" id="ARBA00022598"/>
    </source>
</evidence>
<dbReference type="FunFam" id="2.30.38.10:FF:000001">
    <property type="entry name" value="Non-ribosomal peptide synthetase PvdI"/>
    <property type="match status" value="1"/>
</dbReference>
<dbReference type="FunFam" id="3.30.300.30:FF:000010">
    <property type="entry name" value="Enterobactin synthetase component F"/>
    <property type="match status" value="1"/>
</dbReference>
<feature type="non-terminal residue" evidence="6">
    <location>
        <position position="1346"/>
    </location>
</feature>
<evidence type="ECO:0000256" key="1">
    <source>
        <dbReference type="ARBA" id="ARBA00022450"/>
    </source>
</evidence>
<dbReference type="Gene3D" id="3.30.559.10">
    <property type="entry name" value="Chloramphenicol acetyltransferase-like domain"/>
    <property type="match status" value="1"/>
</dbReference>
<dbReference type="Gene3D" id="3.40.50.1820">
    <property type="entry name" value="alpha/beta hydrolase"/>
    <property type="match status" value="1"/>
</dbReference>
<dbReference type="GO" id="GO:0044550">
    <property type="term" value="P:secondary metabolite biosynthetic process"/>
    <property type="evidence" value="ECO:0007669"/>
    <property type="project" value="TreeGrafter"/>
</dbReference>
<comment type="similarity">
    <text evidence="4">Belongs to the NRP synthetase family.</text>
</comment>
<dbReference type="OrthoDB" id="329835at2759"/>
<dbReference type="InterPro" id="IPR020806">
    <property type="entry name" value="PKS_PP-bd"/>
</dbReference>
<protein>
    <recommendedName>
        <fullName evidence="5">Carrier domain-containing protein</fullName>
    </recommendedName>
</protein>
<name>A0A9P6IUH4_MORAP</name>
<dbReference type="CDD" id="cd05930">
    <property type="entry name" value="A_NRPS"/>
    <property type="match status" value="1"/>
</dbReference>
<dbReference type="Gene3D" id="2.30.38.10">
    <property type="entry name" value="Luciferase, Domain 3"/>
    <property type="match status" value="1"/>
</dbReference>
<evidence type="ECO:0000256" key="4">
    <source>
        <dbReference type="ARBA" id="ARBA00029454"/>
    </source>
</evidence>
<dbReference type="InterPro" id="IPR009081">
    <property type="entry name" value="PP-bd_ACP"/>
</dbReference>
<dbReference type="InterPro" id="IPR001031">
    <property type="entry name" value="Thioesterase"/>
</dbReference>
<dbReference type="Pfam" id="PF00975">
    <property type="entry name" value="Thioesterase"/>
    <property type="match status" value="1"/>
</dbReference>
<dbReference type="InterPro" id="IPR020845">
    <property type="entry name" value="AMP-binding_CS"/>
</dbReference>
<dbReference type="SUPFAM" id="SSF53474">
    <property type="entry name" value="alpha/beta-Hydrolases"/>
    <property type="match status" value="1"/>
</dbReference>
<dbReference type="EMBL" id="JAAAHY010001525">
    <property type="protein sequence ID" value="KAF9948470.1"/>
    <property type="molecule type" value="Genomic_DNA"/>
</dbReference>
<dbReference type="GO" id="GO:0005737">
    <property type="term" value="C:cytoplasm"/>
    <property type="evidence" value="ECO:0007669"/>
    <property type="project" value="TreeGrafter"/>
</dbReference>
<dbReference type="SUPFAM" id="SSF47336">
    <property type="entry name" value="ACP-like"/>
    <property type="match status" value="1"/>
</dbReference>
<proteinExistence type="inferred from homology"/>
<keyword evidence="7" id="KW-1185">Reference proteome</keyword>
<dbReference type="Pfam" id="PF00501">
    <property type="entry name" value="AMP-binding"/>
    <property type="match status" value="1"/>
</dbReference>
<accession>A0A9P6IUH4</accession>
<dbReference type="CDD" id="cd19544">
    <property type="entry name" value="E-C_NRPS"/>
    <property type="match status" value="1"/>
</dbReference>
<dbReference type="GO" id="GO:0016874">
    <property type="term" value="F:ligase activity"/>
    <property type="evidence" value="ECO:0007669"/>
    <property type="project" value="UniProtKB-KW"/>
</dbReference>
<dbReference type="SUPFAM" id="SSF52777">
    <property type="entry name" value="CoA-dependent acyltransferases"/>
    <property type="match status" value="2"/>
</dbReference>
<dbReference type="FunFam" id="1.10.1200.10:FF:000016">
    <property type="entry name" value="Non-ribosomal peptide synthase"/>
    <property type="match status" value="1"/>
</dbReference>
<gene>
    <name evidence="6" type="ORF">BGZ70_002206</name>
</gene>
<dbReference type="InterPro" id="IPR036736">
    <property type="entry name" value="ACP-like_sf"/>
</dbReference>
<dbReference type="FunFam" id="3.40.50.980:FF:000001">
    <property type="entry name" value="Non-ribosomal peptide synthetase"/>
    <property type="match status" value="1"/>
</dbReference>
<dbReference type="GO" id="GO:0043041">
    <property type="term" value="P:amino acid activation for nonribosomal peptide biosynthetic process"/>
    <property type="evidence" value="ECO:0007669"/>
    <property type="project" value="TreeGrafter"/>
</dbReference>
<dbReference type="PROSITE" id="PS00455">
    <property type="entry name" value="AMP_BINDING"/>
    <property type="match status" value="1"/>
</dbReference>
<organism evidence="6 7">
    <name type="scientific">Mortierella alpina</name>
    <name type="common">Oleaginous fungus</name>
    <name type="synonym">Mortierella renispora</name>
    <dbReference type="NCBI Taxonomy" id="64518"/>
    <lineage>
        <taxon>Eukaryota</taxon>
        <taxon>Fungi</taxon>
        <taxon>Fungi incertae sedis</taxon>
        <taxon>Mucoromycota</taxon>
        <taxon>Mortierellomycotina</taxon>
        <taxon>Mortierellomycetes</taxon>
        <taxon>Mortierellales</taxon>
        <taxon>Mortierellaceae</taxon>
        <taxon>Mortierella</taxon>
    </lineage>
</organism>
<dbReference type="PANTHER" id="PTHR45527:SF1">
    <property type="entry name" value="FATTY ACID SYNTHASE"/>
    <property type="match status" value="1"/>
</dbReference>
<dbReference type="InterPro" id="IPR023213">
    <property type="entry name" value="CAT-like_dom_sf"/>
</dbReference>
<keyword evidence="1" id="KW-0596">Phosphopantetheine</keyword>
<dbReference type="GO" id="GO:0031177">
    <property type="term" value="F:phosphopantetheine binding"/>
    <property type="evidence" value="ECO:0007669"/>
    <property type="project" value="InterPro"/>
</dbReference>
<dbReference type="SUPFAM" id="SSF56801">
    <property type="entry name" value="Acetyl-CoA synthetase-like"/>
    <property type="match status" value="1"/>
</dbReference>
<evidence type="ECO:0000313" key="7">
    <source>
        <dbReference type="Proteomes" id="UP000738359"/>
    </source>
</evidence>